<dbReference type="InterPro" id="IPR011990">
    <property type="entry name" value="TPR-like_helical_dom_sf"/>
</dbReference>
<dbReference type="AlphaFoldDB" id="A0A225DSN0"/>
<feature type="chain" id="PRO_5012104062" evidence="1">
    <location>
        <begin position="24"/>
        <end position="553"/>
    </location>
</feature>
<dbReference type="OrthoDB" id="9778494at2"/>
<dbReference type="SUPFAM" id="SSF48452">
    <property type="entry name" value="TPR-like"/>
    <property type="match status" value="2"/>
</dbReference>
<dbReference type="RefSeq" id="WP_088253751.1">
    <property type="nucleotide sequence ID" value="NZ_NIDE01000003.1"/>
</dbReference>
<keyword evidence="3" id="KW-1185">Reference proteome</keyword>
<reference evidence="3" key="1">
    <citation type="submission" date="2017-06" db="EMBL/GenBank/DDBJ databases">
        <title>Genome analysis of Fimbriiglobus ruber SP5, the first member of the order Planctomycetales with confirmed chitinolytic capability.</title>
        <authorList>
            <person name="Ravin N.V."/>
            <person name="Rakitin A.L."/>
            <person name="Ivanova A.A."/>
            <person name="Beletsky A.V."/>
            <person name="Kulichevskaya I.S."/>
            <person name="Mardanov A.V."/>
            <person name="Dedysh S.N."/>
        </authorList>
    </citation>
    <scope>NUCLEOTIDE SEQUENCE [LARGE SCALE GENOMIC DNA]</scope>
    <source>
        <strain evidence="3">SP5</strain>
    </source>
</reference>
<gene>
    <name evidence="2" type="ORF">FRUB_02422</name>
</gene>
<accession>A0A225DSN0</accession>
<dbReference type="Gene3D" id="1.25.40.10">
    <property type="entry name" value="Tetratricopeptide repeat domain"/>
    <property type="match status" value="2"/>
</dbReference>
<dbReference type="PANTHER" id="PTHR45588:SF1">
    <property type="entry name" value="WW DOMAIN-CONTAINING PROTEIN"/>
    <property type="match status" value="1"/>
</dbReference>
<sequence>MHRALIGLLIFLSGFGWSQNSGAAPAPGAMPLTGLAPARAVPDLCVYSYHVSTTSPECQTFCDQAFGYYYSYVWMEAARCFETALRHDPNCAYAWLGLHRSLEKWGKGDKPAAAPLLAVIGAAGQGKLPDQYTKSPRDYALDKAKELMPKAGPREQLLIQAKLQEKGMLPGVGPEERKKKAQASLDELLTLYGDDEEGWFWRAQIAEGPNASAPIYQALLRINPLNPGANHELVHFYENIRRPALGWPFAEGYIKSSPGIPHALHMQAHLAMRIGKWKPTTDWSAKAVELERAYHKQANVKPADDHQFFHHMETLTRALVHDGRFAEAKAIQKEAVGYNQHFRGEWFRMALGQRDWAAAQQIVDFHRKGDKFNAAYHAALLALDQGDTKRATAEVDVMRQLGQSKQRGNKQQELRLWEASGRLLCATGQGEAGVKLLRRTIDKTKDDFAHHAWGGGAYYMEVWGTAALEAGLPAEAEEAFQEALAHDAGSVRGALGMWALNVRRGRTEEAERFLKVARRCWAKADSKDFDALRDDYARRASHVAGATEVAAGE</sequence>
<feature type="signal peptide" evidence="1">
    <location>
        <begin position="1"/>
        <end position="23"/>
    </location>
</feature>
<organism evidence="2 3">
    <name type="scientific">Fimbriiglobus ruber</name>
    <dbReference type="NCBI Taxonomy" id="1908690"/>
    <lineage>
        <taxon>Bacteria</taxon>
        <taxon>Pseudomonadati</taxon>
        <taxon>Planctomycetota</taxon>
        <taxon>Planctomycetia</taxon>
        <taxon>Gemmatales</taxon>
        <taxon>Gemmataceae</taxon>
        <taxon>Fimbriiglobus</taxon>
    </lineage>
</organism>
<comment type="caution">
    <text evidence="2">The sequence shown here is derived from an EMBL/GenBank/DDBJ whole genome shotgun (WGS) entry which is preliminary data.</text>
</comment>
<evidence type="ECO:0000256" key="1">
    <source>
        <dbReference type="SAM" id="SignalP"/>
    </source>
</evidence>
<evidence type="ECO:0000313" key="3">
    <source>
        <dbReference type="Proteomes" id="UP000214646"/>
    </source>
</evidence>
<proteinExistence type="predicted"/>
<name>A0A225DSN0_9BACT</name>
<dbReference type="Proteomes" id="UP000214646">
    <property type="component" value="Unassembled WGS sequence"/>
</dbReference>
<dbReference type="EMBL" id="NIDE01000003">
    <property type="protein sequence ID" value="OWK44490.1"/>
    <property type="molecule type" value="Genomic_DNA"/>
</dbReference>
<keyword evidence="1" id="KW-0732">Signal</keyword>
<protein>
    <submittedName>
        <fullName evidence="2">Tetratricopeptide repeat protein</fullName>
    </submittedName>
</protein>
<dbReference type="PANTHER" id="PTHR45588">
    <property type="entry name" value="TPR DOMAIN-CONTAINING PROTEIN"/>
    <property type="match status" value="1"/>
</dbReference>
<evidence type="ECO:0000313" key="2">
    <source>
        <dbReference type="EMBL" id="OWK44490.1"/>
    </source>
</evidence>